<reference evidence="2 3" key="1">
    <citation type="journal article" date="2024" name="BMC Genomics">
        <title>Genome assembly of redclaw crayfish (Cherax quadricarinatus) provides insights into its immune adaptation and hypoxia tolerance.</title>
        <authorList>
            <person name="Liu Z."/>
            <person name="Zheng J."/>
            <person name="Li H."/>
            <person name="Fang K."/>
            <person name="Wang S."/>
            <person name="He J."/>
            <person name="Zhou D."/>
            <person name="Weng S."/>
            <person name="Chi M."/>
            <person name="Gu Z."/>
            <person name="He J."/>
            <person name="Li F."/>
            <person name="Wang M."/>
        </authorList>
    </citation>
    <scope>NUCLEOTIDE SEQUENCE [LARGE SCALE GENOMIC DNA]</scope>
    <source>
        <strain evidence="2">ZL_2023a</strain>
    </source>
</reference>
<dbReference type="SUPFAM" id="SSF51445">
    <property type="entry name" value="(Trans)glycosidases"/>
    <property type="match status" value="1"/>
</dbReference>
<dbReference type="AlphaFoldDB" id="A0AAW0XKT6"/>
<keyword evidence="1" id="KW-0732">Signal</keyword>
<name>A0AAW0XKT6_CHEQU</name>
<dbReference type="Proteomes" id="UP001445076">
    <property type="component" value="Unassembled WGS sequence"/>
</dbReference>
<dbReference type="PANTHER" id="PTHR37398:SF3">
    <property type="entry name" value="GLYCOSIDE HYDROLASE FAMILY 5 DOMAIN-CONTAINING PROTEIN"/>
    <property type="match status" value="1"/>
</dbReference>
<dbReference type="EMBL" id="JARKIK010000033">
    <property type="protein sequence ID" value="KAK8740314.1"/>
    <property type="molecule type" value="Genomic_DNA"/>
</dbReference>
<gene>
    <name evidence="2" type="ORF">OTU49_002845</name>
</gene>
<dbReference type="InterPro" id="IPR017853">
    <property type="entry name" value="GH"/>
</dbReference>
<sequence>MLLLTLLALLGSTTASRLSVSGTDLTYGGEKVFLNGVNIAWNSYGYDFGNGGYDGTLETWVGEIGNAGGNSIRVWVHVEGFSTPEFDDDGYVTDCDRTGQFEDDVLKLLNAAQQHNVLVNLVMWNGAYLTNQKAINLVWDDSKLDSYIQNCLNSLINTIKGHPALASFEAVNEPEGSVRVESNGNACYDTTTIGQDGAGWTGTNIPMENWLHFIGRLNQAVRAIDSSTLTTIGSWGQFAQNDAFSNSHNHYTDSCLNGAAGSNSQLDYYQMHTYDWSGSWSPGAPFTVSASDYNLNKPIVIGEFASVCAAGTSLPDLYEYAYTHGYSGAWSWHYVATGDCSDSRDAQQQALGHLKGRTDHGTVSFTVG</sequence>
<evidence type="ECO:0008006" key="4">
    <source>
        <dbReference type="Google" id="ProtNLM"/>
    </source>
</evidence>
<protein>
    <recommendedName>
        <fullName evidence="4">Endo-beta-1,4-mannanase</fullName>
    </recommendedName>
</protein>
<proteinExistence type="predicted"/>
<feature type="signal peptide" evidence="1">
    <location>
        <begin position="1"/>
        <end position="15"/>
    </location>
</feature>
<accession>A0AAW0XKT6</accession>
<keyword evidence="3" id="KW-1185">Reference proteome</keyword>
<feature type="chain" id="PRO_5043553259" description="Endo-beta-1,4-mannanase" evidence="1">
    <location>
        <begin position="16"/>
        <end position="368"/>
    </location>
</feature>
<dbReference type="Gene3D" id="3.20.20.80">
    <property type="entry name" value="Glycosidases"/>
    <property type="match status" value="1"/>
</dbReference>
<organism evidence="2 3">
    <name type="scientific">Cherax quadricarinatus</name>
    <name type="common">Australian red claw crayfish</name>
    <dbReference type="NCBI Taxonomy" id="27406"/>
    <lineage>
        <taxon>Eukaryota</taxon>
        <taxon>Metazoa</taxon>
        <taxon>Ecdysozoa</taxon>
        <taxon>Arthropoda</taxon>
        <taxon>Crustacea</taxon>
        <taxon>Multicrustacea</taxon>
        <taxon>Malacostraca</taxon>
        <taxon>Eumalacostraca</taxon>
        <taxon>Eucarida</taxon>
        <taxon>Decapoda</taxon>
        <taxon>Pleocyemata</taxon>
        <taxon>Astacidea</taxon>
        <taxon>Parastacoidea</taxon>
        <taxon>Parastacidae</taxon>
        <taxon>Cherax</taxon>
    </lineage>
</organism>
<evidence type="ECO:0000256" key="1">
    <source>
        <dbReference type="SAM" id="SignalP"/>
    </source>
</evidence>
<evidence type="ECO:0000313" key="3">
    <source>
        <dbReference type="Proteomes" id="UP001445076"/>
    </source>
</evidence>
<evidence type="ECO:0000313" key="2">
    <source>
        <dbReference type="EMBL" id="KAK8740314.1"/>
    </source>
</evidence>
<comment type="caution">
    <text evidence="2">The sequence shown here is derived from an EMBL/GenBank/DDBJ whole genome shotgun (WGS) entry which is preliminary data.</text>
</comment>
<dbReference type="PANTHER" id="PTHR37398">
    <property type="entry name" value="ENDO-BETA-1,4-MANNANASE"/>
    <property type="match status" value="1"/>
</dbReference>